<evidence type="ECO:0000256" key="1">
    <source>
        <dbReference type="ARBA" id="ARBA00022679"/>
    </source>
</evidence>
<name>A0A2Y8ZTC2_9MICO</name>
<dbReference type="InterPro" id="IPR013216">
    <property type="entry name" value="Methyltransf_11"/>
</dbReference>
<dbReference type="AlphaFoldDB" id="A0A2Y8ZTC2"/>
<dbReference type="OrthoDB" id="9795634at2"/>
<dbReference type="EMBL" id="UESZ01000001">
    <property type="protein sequence ID" value="SSA34746.1"/>
    <property type="molecule type" value="Genomic_DNA"/>
</dbReference>
<feature type="domain" description="Methyltransferase type 11" evidence="2">
    <location>
        <begin position="39"/>
        <end position="135"/>
    </location>
</feature>
<reference evidence="4" key="1">
    <citation type="submission" date="2016-10" db="EMBL/GenBank/DDBJ databases">
        <authorList>
            <person name="Varghese N."/>
            <person name="Submissions S."/>
        </authorList>
    </citation>
    <scope>NUCLEOTIDE SEQUENCE [LARGE SCALE GENOMIC DNA]</scope>
    <source>
        <strain evidence="4">DSM 22951</strain>
    </source>
</reference>
<dbReference type="Proteomes" id="UP000250028">
    <property type="component" value="Unassembled WGS sequence"/>
</dbReference>
<sequence length="264" mass="28754">MATYTHGHAESVLRSHRSRTAGNSAGYLLPRLHQGQSLLDIGSGPGTITADLARIVAPGPVTALEANDEAIALTKAELDGQGVDATYVVGDVHALDLPSRTYDVTHAHQVLQHLPDPVGALREMGRVTRPGGVIAVRDADYAAFTWWPRIPALDEWLDLYRRIARHNGAEPDAGRRLLSWARAADLQILQVTSSNWTYATPTDRRWWGGLWADRITGSAIADQATSLGWASQSDLERIADGWREWAADPDGWFMVPSGELIAAP</sequence>
<dbReference type="RefSeq" id="WP_109685553.1">
    <property type="nucleotide sequence ID" value="NZ_QGDN01000001.1"/>
</dbReference>
<dbReference type="InterPro" id="IPR029063">
    <property type="entry name" value="SAM-dependent_MTases_sf"/>
</dbReference>
<keyword evidence="1 3" id="KW-0808">Transferase</keyword>
<dbReference type="GO" id="GO:0032259">
    <property type="term" value="P:methylation"/>
    <property type="evidence" value="ECO:0007669"/>
    <property type="project" value="UniProtKB-KW"/>
</dbReference>
<evidence type="ECO:0000313" key="3">
    <source>
        <dbReference type="EMBL" id="SSA34746.1"/>
    </source>
</evidence>
<organism evidence="3 4">
    <name type="scientific">Branchiibius hedensis</name>
    <dbReference type="NCBI Taxonomy" id="672460"/>
    <lineage>
        <taxon>Bacteria</taxon>
        <taxon>Bacillati</taxon>
        <taxon>Actinomycetota</taxon>
        <taxon>Actinomycetes</taxon>
        <taxon>Micrococcales</taxon>
        <taxon>Dermacoccaceae</taxon>
        <taxon>Branchiibius</taxon>
    </lineage>
</organism>
<evidence type="ECO:0000259" key="2">
    <source>
        <dbReference type="Pfam" id="PF08241"/>
    </source>
</evidence>
<dbReference type="GO" id="GO:0016126">
    <property type="term" value="P:sterol biosynthetic process"/>
    <property type="evidence" value="ECO:0007669"/>
    <property type="project" value="TreeGrafter"/>
</dbReference>
<dbReference type="Pfam" id="PF08241">
    <property type="entry name" value="Methyltransf_11"/>
    <property type="match status" value="1"/>
</dbReference>
<gene>
    <name evidence="3" type="ORF">SAMN04489750_2071</name>
</gene>
<evidence type="ECO:0000313" key="4">
    <source>
        <dbReference type="Proteomes" id="UP000250028"/>
    </source>
</evidence>
<dbReference type="Gene3D" id="3.40.50.150">
    <property type="entry name" value="Vaccinia Virus protein VP39"/>
    <property type="match status" value="1"/>
</dbReference>
<keyword evidence="4" id="KW-1185">Reference proteome</keyword>
<dbReference type="InterPro" id="IPR050447">
    <property type="entry name" value="Erg6_SMT_methyltransf"/>
</dbReference>
<accession>A0A2Y8ZTC2</accession>
<proteinExistence type="predicted"/>
<dbReference type="SUPFAM" id="SSF53335">
    <property type="entry name" value="S-adenosyl-L-methionine-dependent methyltransferases"/>
    <property type="match status" value="1"/>
</dbReference>
<protein>
    <submittedName>
        <fullName evidence="3">Methyltransferase domain-containing protein</fullName>
    </submittedName>
</protein>
<dbReference type="GO" id="GO:0003838">
    <property type="term" value="F:sterol 24-C-methyltransferase activity"/>
    <property type="evidence" value="ECO:0007669"/>
    <property type="project" value="TreeGrafter"/>
</dbReference>
<dbReference type="PANTHER" id="PTHR44068">
    <property type="entry name" value="ZGC:194242"/>
    <property type="match status" value="1"/>
</dbReference>
<dbReference type="PANTHER" id="PTHR44068:SF1">
    <property type="entry name" value="HYPOTHETICAL LOC100005854"/>
    <property type="match status" value="1"/>
</dbReference>
<dbReference type="CDD" id="cd02440">
    <property type="entry name" value="AdoMet_MTases"/>
    <property type="match status" value="1"/>
</dbReference>
<keyword evidence="3" id="KW-0489">Methyltransferase</keyword>